<name>A0A2P2JW78_RHIMU</name>
<organism evidence="1">
    <name type="scientific">Rhizophora mucronata</name>
    <name type="common">Asiatic mangrove</name>
    <dbReference type="NCBI Taxonomy" id="61149"/>
    <lineage>
        <taxon>Eukaryota</taxon>
        <taxon>Viridiplantae</taxon>
        <taxon>Streptophyta</taxon>
        <taxon>Embryophyta</taxon>
        <taxon>Tracheophyta</taxon>
        <taxon>Spermatophyta</taxon>
        <taxon>Magnoliopsida</taxon>
        <taxon>eudicotyledons</taxon>
        <taxon>Gunneridae</taxon>
        <taxon>Pentapetalae</taxon>
        <taxon>rosids</taxon>
        <taxon>fabids</taxon>
        <taxon>Malpighiales</taxon>
        <taxon>Rhizophoraceae</taxon>
        <taxon>Rhizophora</taxon>
    </lineage>
</organism>
<sequence>MCQTRFVIGISSIIRYFELKAQDCAY</sequence>
<dbReference type="AlphaFoldDB" id="A0A2P2JW78"/>
<protein>
    <submittedName>
        <fullName evidence="1">Uncharacterized protein</fullName>
    </submittedName>
</protein>
<reference evidence="1" key="1">
    <citation type="submission" date="2018-02" db="EMBL/GenBank/DDBJ databases">
        <title>Rhizophora mucronata_Transcriptome.</title>
        <authorList>
            <person name="Meera S.P."/>
            <person name="Sreeshan A."/>
            <person name="Augustine A."/>
        </authorList>
    </citation>
    <scope>NUCLEOTIDE SEQUENCE</scope>
    <source>
        <tissue evidence="1">Leaf</tissue>
    </source>
</reference>
<evidence type="ECO:0000313" key="1">
    <source>
        <dbReference type="EMBL" id="MBW97692.1"/>
    </source>
</evidence>
<proteinExistence type="predicted"/>
<dbReference type="EMBL" id="GGEC01017209">
    <property type="protein sequence ID" value="MBW97692.1"/>
    <property type="molecule type" value="Transcribed_RNA"/>
</dbReference>
<accession>A0A2P2JW78</accession>